<protein>
    <submittedName>
        <fullName evidence="10">Transporter</fullName>
    </submittedName>
</protein>
<evidence type="ECO:0000256" key="7">
    <source>
        <dbReference type="PIRSR" id="PIRSR600175-1"/>
    </source>
</evidence>
<accession>G5EE39</accession>
<dbReference type="AlphaFoldDB" id="G5EE39"/>
<proteinExistence type="predicted"/>
<evidence type="ECO:0000256" key="5">
    <source>
        <dbReference type="ARBA" id="ARBA00022989"/>
    </source>
</evidence>
<feature type="transmembrane region" description="Helical" evidence="9">
    <location>
        <begin position="388"/>
        <end position="414"/>
    </location>
</feature>
<dbReference type="EMBL" id="BX284603">
    <property type="protein sequence ID" value="CAB04975.2"/>
    <property type="molecule type" value="Genomic_DNA"/>
</dbReference>
<dbReference type="GeneID" id="176723"/>
<reference evidence="10 11" key="1">
    <citation type="journal article" date="1998" name="Science">
        <title>Genome sequence of the nematode C. elegans: a platform for investigating biology.</title>
        <authorList>
            <consortium name="The C. elegans sequencing consortium"/>
            <person name="Sulson J.E."/>
            <person name="Waterston R."/>
        </authorList>
    </citation>
    <scope>NUCLEOTIDE SEQUENCE [LARGE SCALE GENOMIC DNA]</scope>
    <source>
        <strain evidence="10 11">Bristol N2</strain>
    </source>
</reference>
<keyword evidence="5 9" id="KW-1133">Transmembrane helix</keyword>
<keyword evidence="6 9" id="KW-0472">Membrane</keyword>
<evidence type="ECO:0000313" key="12">
    <source>
        <dbReference type="WormBase" id="ZK1010.9"/>
    </source>
</evidence>
<feature type="binding site" evidence="7">
    <location>
        <position position="83"/>
    </location>
    <ligand>
        <name>Na(+)</name>
        <dbReference type="ChEBI" id="CHEBI:29101"/>
        <label>1</label>
    </ligand>
</feature>
<evidence type="ECO:0000256" key="9">
    <source>
        <dbReference type="SAM" id="Phobius"/>
    </source>
</evidence>
<keyword evidence="11" id="KW-1185">Reference proteome</keyword>
<dbReference type="PaxDb" id="6239-ZK1010.9"/>
<comment type="subcellular location">
    <subcellularLocation>
        <location evidence="1">Membrane</location>
        <topology evidence="1">Multi-pass membrane protein</topology>
    </subcellularLocation>
</comment>
<dbReference type="CTD" id="176723"/>
<dbReference type="KEGG" id="cel:CELE_ZK1010.9"/>
<dbReference type="SMR" id="G5EE39"/>
<evidence type="ECO:0000256" key="2">
    <source>
        <dbReference type="ARBA" id="ARBA00022448"/>
    </source>
</evidence>
<evidence type="ECO:0000256" key="1">
    <source>
        <dbReference type="ARBA" id="ARBA00004141"/>
    </source>
</evidence>
<feature type="compositionally biased region" description="Polar residues" evidence="8">
    <location>
        <begin position="1"/>
        <end position="17"/>
    </location>
</feature>
<dbReference type="GO" id="GO:0035725">
    <property type="term" value="P:sodium ion transmembrane transport"/>
    <property type="evidence" value="ECO:0000318"/>
    <property type="project" value="GO_Central"/>
</dbReference>
<evidence type="ECO:0000256" key="8">
    <source>
        <dbReference type="SAM" id="MobiDB-lite"/>
    </source>
</evidence>
<evidence type="ECO:0000313" key="11">
    <source>
        <dbReference type="Proteomes" id="UP000001940"/>
    </source>
</evidence>
<feature type="transmembrane region" description="Helical" evidence="9">
    <location>
        <begin position="270"/>
        <end position="290"/>
    </location>
</feature>
<keyword evidence="7" id="KW-0915">Sodium</keyword>
<name>G5EE39_CAEEL</name>
<sequence>MAQSNALTTTTTGSSAPSVIPPTAPTASVKTKAPTKGPVQPQKKPTTVDNGRRAYRNQVVVENVDRQAFRGIESFLSSLGQAVGLGNIWRFPTTAYKNGGLSFLIAYVVCGILFAVPAIHMEFALGQYAAKSPPAAFRRMMPILEGVGWMTCLVGAIIGVYYMIVISWIVLYLFNIIYATKISKCNNDWNKNRSTICYEGVKQKLCSGYMLNSSLVMTNLTRNASVHSKMMYIDGKCQNATNMKLAVGTEQFFTNFVVKPSTGFTDFNSINVPMLAAVAVCWVIAIISLIRGMKAIGKLSYYTVLLPYAIIIALMIRGLTLEGASTGLHFLFWGKPNEYGHYDFAGLYDPDVWIAALMQMCFSLSIGQGGLMNIGSYNKKTYNWYRDAYLVVLCDTLMSLLGGTAVFSTLGFLAEQRNISISNPKGFNEVVQEGHALAFIVYTEAIAQMPYPFLWYALFFVMLFLLGISTEIVIIETVCSCLADRFHYLRQHRWITVVTVSTTFFLLGLVMTSDAGFYWFDLYDEYSAGVSATIGTAIMCLTVCWCYGLDNFRADIREMWEEPESRLDKYLGPGAYVWTIVWRFVTPICCLVIMFAWIWDKKYPFKGDSKKYPPVFDAFGWFVAALPFFVVPVFAGFAIKRFKDLNIPIRGVFMVQKQHPAYDRISEKWPEWKQKIGDKLPELEPGEDDLEDGLEGSDDDLFYEY</sequence>
<keyword evidence="7" id="KW-0479">Metal-binding</keyword>
<dbReference type="Reactome" id="R-CEL-442660">
    <property type="pathway name" value="Na+/Cl- dependent neurotransmitter transporters"/>
</dbReference>
<dbReference type="NCBIfam" id="NF037979">
    <property type="entry name" value="Na_transp"/>
    <property type="match status" value="1"/>
</dbReference>
<feature type="transmembrane region" description="Helical" evidence="9">
    <location>
        <begin position="453"/>
        <end position="482"/>
    </location>
</feature>
<dbReference type="RefSeq" id="NP_499702.2">
    <property type="nucleotide sequence ID" value="NM_067301.4"/>
</dbReference>
<feature type="transmembrane region" description="Helical" evidence="9">
    <location>
        <begin position="302"/>
        <end position="332"/>
    </location>
</feature>
<dbReference type="InterPro" id="IPR037272">
    <property type="entry name" value="SNS_sf"/>
</dbReference>
<feature type="binding site" evidence="7">
    <location>
        <position position="466"/>
    </location>
    <ligand>
        <name>Na(+)</name>
        <dbReference type="ChEBI" id="CHEBI:29101"/>
        <label>1</label>
    </ligand>
</feature>
<dbReference type="PANTHER" id="PTHR11616:SF98">
    <property type="entry name" value="TRANSPORTER"/>
    <property type="match status" value="1"/>
</dbReference>
<feature type="transmembrane region" description="Helical" evidence="9">
    <location>
        <begin position="104"/>
        <end position="125"/>
    </location>
</feature>
<dbReference type="InterPro" id="IPR000175">
    <property type="entry name" value="Na/ntran_symport"/>
</dbReference>
<dbReference type="PANTHER" id="PTHR11616">
    <property type="entry name" value="SODIUM/CHLORIDE DEPENDENT TRANSPORTER"/>
    <property type="match status" value="1"/>
</dbReference>
<dbReference type="GO" id="GO:0005886">
    <property type="term" value="C:plasma membrane"/>
    <property type="evidence" value="ECO:0000318"/>
    <property type="project" value="GO_Central"/>
</dbReference>
<dbReference type="CDD" id="cd10324">
    <property type="entry name" value="SLC6sbd"/>
    <property type="match status" value="1"/>
</dbReference>
<feature type="binding site" evidence="7">
    <location>
        <position position="82"/>
    </location>
    <ligand>
        <name>Na(+)</name>
        <dbReference type="ChEBI" id="CHEBI:29101"/>
        <label>1</label>
    </ligand>
</feature>
<feature type="transmembrane region" description="Helical" evidence="9">
    <location>
        <begin position="526"/>
        <end position="549"/>
    </location>
</feature>
<evidence type="ECO:0000256" key="6">
    <source>
        <dbReference type="ARBA" id="ARBA00023136"/>
    </source>
</evidence>
<dbReference type="AGR" id="WB:WBGene00004906"/>
<organism evidence="10 11">
    <name type="scientific">Caenorhabditis elegans</name>
    <dbReference type="NCBI Taxonomy" id="6239"/>
    <lineage>
        <taxon>Eukaryota</taxon>
        <taxon>Metazoa</taxon>
        <taxon>Ecdysozoa</taxon>
        <taxon>Nematoda</taxon>
        <taxon>Chromadorea</taxon>
        <taxon>Rhabditida</taxon>
        <taxon>Rhabditina</taxon>
        <taxon>Rhabditomorpha</taxon>
        <taxon>Rhabditoidea</taxon>
        <taxon>Rhabditidae</taxon>
        <taxon>Peloderinae</taxon>
        <taxon>Caenorhabditis</taxon>
    </lineage>
</organism>
<feature type="transmembrane region" description="Helical" evidence="9">
    <location>
        <begin position="494"/>
        <end position="520"/>
    </location>
</feature>
<dbReference type="Reactome" id="R-CEL-352230">
    <property type="pathway name" value="Amino acid transport across the plasma membrane"/>
</dbReference>
<feature type="binding site" evidence="7">
    <location>
        <position position="363"/>
    </location>
    <ligand>
        <name>Na(+)</name>
        <dbReference type="ChEBI" id="CHEBI:29101"/>
        <label>1</label>
    </ligand>
</feature>
<dbReference type="Pfam" id="PF00209">
    <property type="entry name" value="SNF"/>
    <property type="match status" value="1"/>
</dbReference>
<dbReference type="OrthoDB" id="6581954at2759"/>
<gene>
    <name evidence="10 12" type="primary">snf-7</name>
    <name evidence="10" type="ORF">CELE_ZK1010.9</name>
    <name evidence="12" type="ORF">ZK1010.9</name>
</gene>
<dbReference type="GO" id="GO:0046872">
    <property type="term" value="F:metal ion binding"/>
    <property type="evidence" value="ECO:0007669"/>
    <property type="project" value="UniProtKB-KW"/>
</dbReference>
<dbReference type="SUPFAM" id="SSF161070">
    <property type="entry name" value="SNF-like"/>
    <property type="match status" value="1"/>
</dbReference>
<evidence type="ECO:0000313" key="10">
    <source>
        <dbReference type="EMBL" id="CAB04975.2"/>
    </source>
</evidence>
<dbReference type="Proteomes" id="UP000001940">
    <property type="component" value="Chromosome III"/>
</dbReference>
<feature type="transmembrane region" description="Helical" evidence="9">
    <location>
        <begin position="352"/>
        <end position="376"/>
    </location>
</feature>
<dbReference type="PRINTS" id="PR00176">
    <property type="entry name" value="NANEUSMPORT"/>
</dbReference>
<dbReference type="PhylomeDB" id="G5EE39"/>
<keyword evidence="2" id="KW-0813">Transport</keyword>
<keyword evidence="3 9" id="KW-0812">Transmembrane</keyword>
<dbReference type="PROSITE" id="PS50267">
    <property type="entry name" value="NA_NEUROTRAN_SYMP_3"/>
    <property type="match status" value="1"/>
</dbReference>
<dbReference type="GO" id="GO:0043005">
    <property type="term" value="C:neuron projection"/>
    <property type="evidence" value="ECO:0000318"/>
    <property type="project" value="GO_Central"/>
</dbReference>
<evidence type="ECO:0000256" key="4">
    <source>
        <dbReference type="ARBA" id="ARBA00022847"/>
    </source>
</evidence>
<dbReference type="GO" id="GO:0006865">
    <property type="term" value="P:amino acid transport"/>
    <property type="evidence" value="ECO:0000318"/>
    <property type="project" value="GO_Central"/>
</dbReference>
<dbReference type="FunCoup" id="G5EE39">
    <property type="interactions" value="1"/>
</dbReference>
<feature type="binding site" evidence="7">
    <location>
        <position position="87"/>
    </location>
    <ligand>
        <name>Na(+)</name>
        <dbReference type="ChEBI" id="CHEBI:29101"/>
        <label>1</label>
    </ligand>
</feature>
<dbReference type="WormBase" id="ZK1010.9">
    <property type="protein sequence ID" value="CE43367"/>
    <property type="gene ID" value="WBGene00004906"/>
    <property type="gene designation" value="snf-7"/>
</dbReference>
<feature type="transmembrane region" description="Helical" evidence="9">
    <location>
        <begin position="619"/>
        <end position="639"/>
    </location>
</feature>
<dbReference type="STRING" id="6239.ZK1010.9.1"/>
<feature type="region of interest" description="Disordered" evidence="8">
    <location>
        <begin position="1"/>
        <end position="52"/>
    </location>
</feature>
<dbReference type="Bgee" id="WBGene00004906">
    <property type="expression patterns" value="Expressed in adult organism and 1 other cell type or tissue"/>
</dbReference>
<feature type="binding site" evidence="7">
    <location>
        <position position="80"/>
    </location>
    <ligand>
        <name>Na(+)</name>
        <dbReference type="ChEBI" id="CHEBI:29101"/>
        <label>1</label>
    </ligand>
</feature>
<dbReference type="GO" id="GO:0005332">
    <property type="term" value="F:gamma-aminobutyric acid:sodium:chloride symporter activity"/>
    <property type="evidence" value="ECO:0000318"/>
    <property type="project" value="GO_Central"/>
</dbReference>
<dbReference type="HOGENOM" id="CLU_006855_9_5_1"/>
<evidence type="ECO:0000256" key="3">
    <source>
        <dbReference type="ARBA" id="ARBA00022692"/>
    </source>
</evidence>
<feature type="transmembrane region" description="Helical" evidence="9">
    <location>
        <begin position="575"/>
        <end position="599"/>
    </location>
</feature>
<dbReference type="OMA" id="WYRDAYL"/>
<dbReference type="eggNOG" id="KOG3660">
    <property type="taxonomic scope" value="Eukaryota"/>
</dbReference>
<keyword evidence="4" id="KW-0769">Symport</keyword>
<dbReference type="InParanoid" id="G5EE39"/>
<feature type="transmembrane region" description="Helical" evidence="9">
    <location>
        <begin position="146"/>
        <end position="174"/>
    </location>
</feature>